<sequence length="191" mass="21721">MYLIKEAKDHYKENYKTLLKEIIDDVKKWENIPCSWIGRINIVKMATPPKALNRLNTFFFFFLRWSFALSPRPECSGTILAHCNLRLLGSSDSPASASLVAVITGPRHHTQLIFVFLIETGFHHVGQADLKLLTSSEPPTLASQSGGIIGVTHLAWPRLNTFYQATNVVFHRARKKKHSKMYMQPKKSLNS</sequence>
<name>A0A7N9CHS7_MACFA</name>
<proteinExistence type="predicted"/>
<accession>A0A7N9CHS7</accession>
<dbReference type="Proteomes" id="UP000233100">
    <property type="component" value="Chromosome 3"/>
</dbReference>
<reference evidence="1 2" key="1">
    <citation type="submission" date="2013-03" db="EMBL/GenBank/DDBJ databases">
        <authorList>
            <person name="Warren W."/>
            <person name="Wilson R.K."/>
        </authorList>
    </citation>
    <scope>NUCLEOTIDE SEQUENCE</scope>
</reference>
<organism evidence="1 2">
    <name type="scientific">Macaca fascicularis</name>
    <name type="common">Crab-eating macaque</name>
    <name type="synonym">Cynomolgus monkey</name>
    <dbReference type="NCBI Taxonomy" id="9541"/>
    <lineage>
        <taxon>Eukaryota</taxon>
        <taxon>Metazoa</taxon>
        <taxon>Chordata</taxon>
        <taxon>Craniata</taxon>
        <taxon>Vertebrata</taxon>
        <taxon>Euteleostomi</taxon>
        <taxon>Mammalia</taxon>
        <taxon>Eutheria</taxon>
        <taxon>Euarchontoglires</taxon>
        <taxon>Primates</taxon>
        <taxon>Haplorrhini</taxon>
        <taxon>Catarrhini</taxon>
        <taxon>Cercopithecidae</taxon>
        <taxon>Cercopithecinae</taxon>
        <taxon>Macaca</taxon>
    </lineage>
</organism>
<evidence type="ECO:0000313" key="1">
    <source>
        <dbReference type="Ensembl" id="ENSMFAP00000048866.1"/>
    </source>
</evidence>
<dbReference type="PANTHER" id="PTHR12138:SF161">
    <property type="entry name" value="SECRETED PROTEIN"/>
    <property type="match status" value="1"/>
</dbReference>
<reference evidence="1" key="3">
    <citation type="submission" date="2025-09" db="UniProtKB">
        <authorList>
            <consortium name="Ensembl"/>
        </authorList>
    </citation>
    <scope>IDENTIFICATION</scope>
</reference>
<protein>
    <submittedName>
        <fullName evidence="1">Uncharacterized protein</fullName>
    </submittedName>
</protein>
<dbReference type="Ensembl" id="ENSMFAT00000097355.1">
    <property type="protein sequence ID" value="ENSMFAP00000048866.1"/>
    <property type="gene ID" value="ENSMFAG00000047381.1"/>
</dbReference>
<dbReference type="AlphaFoldDB" id="A0A7N9CHS7"/>
<keyword evidence="2" id="KW-1185">Reference proteome</keyword>
<dbReference type="GeneTree" id="ENSGT01120000271815"/>
<dbReference type="PANTHER" id="PTHR12138">
    <property type="entry name" value="PRIMATE-EXPANDED PROTEIN FAMILY"/>
    <property type="match status" value="1"/>
</dbReference>
<evidence type="ECO:0000313" key="2">
    <source>
        <dbReference type="Proteomes" id="UP000233100"/>
    </source>
</evidence>
<reference evidence="1" key="2">
    <citation type="submission" date="2025-08" db="UniProtKB">
        <authorList>
            <consortium name="Ensembl"/>
        </authorList>
    </citation>
    <scope>IDENTIFICATION</scope>
</reference>
<dbReference type="PRINTS" id="PR02045">
    <property type="entry name" value="F138DOMAIN"/>
</dbReference>